<dbReference type="PANTHER" id="PTHR28661:SF1">
    <property type="entry name" value="MICROTUBULE NUCLEATION FACTOR SSNA1"/>
    <property type="match status" value="1"/>
</dbReference>
<reference evidence="2" key="1">
    <citation type="submission" date="2022-03" db="EMBL/GenBank/DDBJ databases">
        <title>Draft genome sequence of Aduncisulcus paluster, a free-living microaerophilic Fornicata.</title>
        <authorList>
            <person name="Yuyama I."/>
            <person name="Kume K."/>
            <person name="Tamura T."/>
            <person name="Inagaki Y."/>
            <person name="Hashimoto T."/>
        </authorList>
    </citation>
    <scope>NUCLEOTIDE SEQUENCE</scope>
    <source>
        <strain evidence="2">NY0171</strain>
    </source>
</reference>
<sequence>MAEQGAVLQGYNNELVKIIEKLKKDRAALDKVLVQKGEEKAELQRDIRAMQERLRKTEEEIDTQQAERTRIDTVIKDAEEAYKKVLDGSKTLLKFLKTKKPGPSPIK</sequence>
<comment type="caution">
    <text evidence="2">The sequence shown here is derived from an EMBL/GenBank/DDBJ whole genome shotgun (WGS) entry which is preliminary data.</text>
</comment>
<protein>
    <submittedName>
        <fullName evidence="2">SSNA1 family like protein</fullName>
    </submittedName>
</protein>
<evidence type="ECO:0000256" key="1">
    <source>
        <dbReference type="SAM" id="Coils"/>
    </source>
</evidence>
<dbReference type="EMBL" id="BQXS01007925">
    <property type="protein sequence ID" value="GKT28749.1"/>
    <property type="molecule type" value="Genomic_DNA"/>
</dbReference>
<dbReference type="Proteomes" id="UP001057375">
    <property type="component" value="Unassembled WGS sequence"/>
</dbReference>
<evidence type="ECO:0000313" key="2">
    <source>
        <dbReference type="EMBL" id="GKT28749.1"/>
    </source>
</evidence>
<accession>A0ABQ5K867</accession>
<organism evidence="2 3">
    <name type="scientific">Aduncisulcus paluster</name>
    <dbReference type="NCBI Taxonomy" id="2918883"/>
    <lineage>
        <taxon>Eukaryota</taxon>
        <taxon>Metamonada</taxon>
        <taxon>Carpediemonas-like organisms</taxon>
        <taxon>Aduncisulcus</taxon>
    </lineage>
</organism>
<name>A0ABQ5K867_9EUKA</name>
<evidence type="ECO:0000313" key="3">
    <source>
        <dbReference type="Proteomes" id="UP001057375"/>
    </source>
</evidence>
<gene>
    <name evidence="2" type="ORF">ADUPG1_005040</name>
</gene>
<feature type="coiled-coil region" evidence="1">
    <location>
        <begin position="33"/>
        <end position="67"/>
    </location>
</feature>
<dbReference type="PANTHER" id="PTHR28661">
    <property type="entry name" value="SJOEGREN SYNDROME NUCLEAR AUTOANTIGEN 1"/>
    <property type="match status" value="1"/>
</dbReference>
<proteinExistence type="predicted"/>
<dbReference type="InterPro" id="IPR033362">
    <property type="entry name" value="SSNA1_fam"/>
</dbReference>
<keyword evidence="1" id="KW-0175">Coiled coil</keyword>
<keyword evidence="3" id="KW-1185">Reference proteome</keyword>